<keyword evidence="1" id="KW-0175">Coiled coil</keyword>
<dbReference type="EMBL" id="JACRSY010000002">
    <property type="protein sequence ID" value="MBC8578201.1"/>
    <property type="molecule type" value="Genomic_DNA"/>
</dbReference>
<dbReference type="Proteomes" id="UP000655830">
    <property type="component" value="Unassembled WGS sequence"/>
</dbReference>
<evidence type="ECO:0000313" key="2">
    <source>
        <dbReference type="EMBL" id="MBC8578201.1"/>
    </source>
</evidence>
<evidence type="ECO:0000313" key="3">
    <source>
        <dbReference type="Proteomes" id="UP000655830"/>
    </source>
</evidence>
<protein>
    <submittedName>
        <fullName evidence="2">Uncharacterized protein</fullName>
    </submittedName>
</protein>
<reference evidence="2" key="1">
    <citation type="submission" date="2020-08" db="EMBL/GenBank/DDBJ databases">
        <title>Genome public.</title>
        <authorList>
            <person name="Liu C."/>
            <person name="Sun Q."/>
        </authorList>
    </citation>
    <scope>NUCLEOTIDE SEQUENCE</scope>
    <source>
        <strain evidence="2">NSJ-12</strain>
    </source>
</reference>
<gene>
    <name evidence="2" type="ORF">H8718_01425</name>
</gene>
<sequence length="105" mass="12449">MEEIIKEIVKIDSNAMENKKQQENRINERKAYYEAQIAAYEKERIEDAKEKAEKAYQDIIAAANEQYKFEEERAKKQVLLIENKYLQVEGPLLDTVFKQLFTMEA</sequence>
<accession>A0A926EC10</accession>
<comment type="caution">
    <text evidence="2">The sequence shown here is derived from an EMBL/GenBank/DDBJ whole genome shotgun (WGS) entry which is preliminary data.</text>
</comment>
<dbReference type="AlphaFoldDB" id="A0A926EC10"/>
<organism evidence="2 3">
    <name type="scientific">Zhenhengia yiwuensis</name>
    <dbReference type="NCBI Taxonomy" id="2763666"/>
    <lineage>
        <taxon>Bacteria</taxon>
        <taxon>Bacillati</taxon>
        <taxon>Bacillota</taxon>
        <taxon>Clostridia</taxon>
        <taxon>Lachnospirales</taxon>
        <taxon>Lachnospiraceae</taxon>
        <taxon>Zhenhengia</taxon>
    </lineage>
</organism>
<proteinExistence type="predicted"/>
<evidence type="ECO:0000256" key="1">
    <source>
        <dbReference type="SAM" id="Coils"/>
    </source>
</evidence>
<dbReference type="RefSeq" id="WP_177669226.1">
    <property type="nucleotide sequence ID" value="NZ_JACRSY010000002.1"/>
</dbReference>
<feature type="coiled-coil region" evidence="1">
    <location>
        <begin position="23"/>
        <end position="65"/>
    </location>
</feature>
<keyword evidence="3" id="KW-1185">Reference proteome</keyword>
<name>A0A926EC10_9FIRM</name>